<evidence type="ECO:0000313" key="5">
    <source>
        <dbReference type="EMBL" id="GAA4742890.1"/>
    </source>
</evidence>
<evidence type="ECO:0000259" key="4">
    <source>
        <dbReference type="PROSITE" id="PS50995"/>
    </source>
</evidence>
<organism evidence="5 6">
    <name type="scientific">Nocardioides endophyticus</name>
    <dbReference type="NCBI Taxonomy" id="1353775"/>
    <lineage>
        <taxon>Bacteria</taxon>
        <taxon>Bacillati</taxon>
        <taxon>Actinomycetota</taxon>
        <taxon>Actinomycetes</taxon>
        <taxon>Propionibacteriales</taxon>
        <taxon>Nocardioidaceae</taxon>
        <taxon>Nocardioides</taxon>
    </lineage>
</organism>
<dbReference type="Pfam" id="PF01047">
    <property type="entry name" value="MarR"/>
    <property type="match status" value="1"/>
</dbReference>
<dbReference type="Proteomes" id="UP001499882">
    <property type="component" value="Unassembled WGS sequence"/>
</dbReference>
<dbReference type="EMBL" id="BAABKN010000019">
    <property type="protein sequence ID" value="GAA4742890.1"/>
    <property type="molecule type" value="Genomic_DNA"/>
</dbReference>
<dbReference type="PANTHER" id="PTHR33164:SF101">
    <property type="entry name" value="TRANSCRIPTIONAL REPRESSOR MPRA"/>
    <property type="match status" value="1"/>
</dbReference>
<evidence type="ECO:0000256" key="2">
    <source>
        <dbReference type="ARBA" id="ARBA00023125"/>
    </source>
</evidence>
<protein>
    <recommendedName>
        <fullName evidence="4">HTH marR-type domain-containing protein</fullName>
    </recommendedName>
</protein>
<dbReference type="InterPro" id="IPR039422">
    <property type="entry name" value="MarR/SlyA-like"/>
</dbReference>
<dbReference type="SUPFAM" id="SSF46785">
    <property type="entry name" value="Winged helix' DNA-binding domain"/>
    <property type="match status" value="1"/>
</dbReference>
<dbReference type="PANTHER" id="PTHR33164">
    <property type="entry name" value="TRANSCRIPTIONAL REGULATOR, MARR FAMILY"/>
    <property type="match status" value="1"/>
</dbReference>
<keyword evidence="1" id="KW-0805">Transcription regulation</keyword>
<dbReference type="SMART" id="SM00347">
    <property type="entry name" value="HTH_MARR"/>
    <property type="match status" value="1"/>
</dbReference>
<proteinExistence type="predicted"/>
<keyword evidence="2" id="KW-0238">DNA-binding</keyword>
<accession>A0ABP8YY61</accession>
<comment type="caution">
    <text evidence="5">The sequence shown here is derived from an EMBL/GenBank/DDBJ whole genome shotgun (WGS) entry which is preliminary data.</text>
</comment>
<dbReference type="InterPro" id="IPR036390">
    <property type="entry name" value="WH_DNA-bd_sf"/>
</dbReference>
<evidence type="ECO:0000313" key="6">
    <source>
        <dbReference type="Proteomes" id="UP001499882"/>
    </source>
</evidence>
<feature type="domain" description="HTH marR-type" evidence="4">
    <location>
        <begin position="361"/>
        <end position="494"/>
    </location>
</feature>
<dbReference type="InterPro" id="IPR023187">
    <property type="entry name" value="Tscrpt_reg_MarR-type_CS"/>
</dbReference>
<evidence type="ECO:0000256" key="3">
    <source>
        <dbReference type="ARBA" id="ARBA00023163"/>
    </source>
</evidence>
<dbReference type="InterPro" id="IPR000835">
    <property type="entry name" value="HTH_MarR-typ"/>
</dbReference>
<evidence type="ECO:0000256" key="1">
    <source>
        <dbReference type="ARBA" id="ARBA00023015"/>
    </source>
</evidence>
<reference evidence="6" key="1">
    <citation type="journal article" date="2019" name="Int. J. Syst. Evol. Microbiol.">
        <title>The Global Catalogue of Microorganisms (GCM) 10K type strain sequencing project: providing services to taxonomists for standard genome sequencing and annotation.</title>
        <authorList>
            <consortium name="The Broad Institute Genomics Platform"/>
            <consortium name="The Broad Institute Genome Sequencing Center for Infectious Disease"/>
            <person name="Wu L."/>
            <person name="Ma J."/>
        </authorList>
    </citation>
    <scope>NUCLEOTIDE SEQUENCE [LARGE SCALE GENOMIC DNA]</scope>
    <source>
        <strain evidence="6">JCM 18532</strain>
    </source>
</reference>
<keyword evidence="6" id="KW-1185">Reference proteome</keyword>
<sequence length="503" mass="54112">MNARLEITPGTIGALILKAAAYTTDSRDRERQLFDAAALLACIDDPFAERAEFTGSDRRRIARRRRGAVVDARCVARGHGPSLGERGSQPGERLHRRLRFGVLVLGHCERLAAADLDGDDLLRKRCPGPGGGGATLGLGRELVLLGTRDAVLGRDVLGGDPHVDVVDGIGQHHHGAVGHGPVAELVPVAGTEVVERHPGHRLVAAGEGQVEPVPAHLHHGRPDGLEPGPAQAVDRVRRYRLRQTGRNGDPAGIVGIGPHLADAAHHDLFDARRGDAGAVQRVSCGDRAELVARHVLEYSPKLPTGVRAPSTSTIRSSLIAPILGCQSNFHYPVHMSDRERDPIREARSQWAKHGWGETADGMAMVTSIFRVQQLLMERIDVVLRPLDLSFARYEVLMLLSFSSAGAMPMTRLGSLLQVHPTSASSAVARLERQGFVQRSRPEADRRVVLASITSRGHDVAQLASEGLNRDVFGSPGLGQAETIELTGLLERMRVSAGDVVTEV</sequence>
<dbReference type="InterPro" id="IPR036388">
    <property type="entry name" value="WH-like_DNA-bd_sf"/>
</dbReference>
<dbReference type="PROSITE" id="PS50995">
    <property type="entry name" value="HTH_MARR_2"/>
    <property type="match status" value="1"/>
</dbReference>
<gene>
    <name evidence="5" type="ORF">GCM10023350_29500</name>
</gene>
<dbReference type="Gene3D" id="1.10.10.10">
    <property type="entry name" value="Winged helix-like DNA-binding domain superfamily/Winged helix DNA-binding domain"/>
    <property type="match status" value="1"/>
</dbReference>
<dbReference type="PROSITE" id="PS01117">
    <property type="entry name" value="HTH_MARR_1"/>
    <property type="match status" value="1"/>
</dbReference>
<name>A0ABP8YY61_9ACTN</name>
<keyword evidence="3" id="KW-0804">Transcription</keyword>